<accession>K2P3B3</accession>
<dbReference type="InterPro" id="IPR032676">
    <property type="entry name" value="YkuD_2"/>
</dbReference>
<keyword evidence="2" id="KW-1185">Reference proteome</keyword>
<dbReference type="PANTHER" id="PTHR38477">
    <property type="entry name" value="HYPOTHETICAL EXPORTED PROTEIN"/>
    <property type="match status" value="1"/>
</dbReference>
<evidence type="ECO:0000313" key="2">
    <source>
        <dbReference type="Proteomes" id="UP000007364"/>
    </source>
</evidence>
<dbReference type="PANTHER" id="PTHR38477:SF1">
    <property type="entry name" value="MUREIN L,D-TRANSPEPTIDASE CATALYTIC DOMAIN FAMILY PROTEIN"/>
    <property type="match status" value="1"/>
</dbReference>
<dbReference type="Proteomes" id="UP000007364">
    <property type="component" value="Unassembled WGS sequence"/>
</dbReference>
<dbReference type="STRING" id="555500.I215_06297"/>
<dbReference type="Pfam" id="PF13645">
    <property type="entry name" value="YkuD_2"/>
    <property type="match status" value="1"/>
</dbReference>
<protein>
    <submittedName>
        <fullName evidence="1">Uncharacterized protein</fullName>
    </submittedName>
</protein>
<sequence length="101" mass="11499">MLIFYVLEKDINDKAQRRGIMMHTASYVKENSGVVGRSHGCPAIDPFENETINNKLKNILFEEIKNGSLLFAYTTKANATDDNGKNYYDSSSLLKCLERQF</sequence>
<proteinExistence type="predicted"/>
<dbReference type="EMBL" id="AMSG01000006">
    <property type="protein sequence ID" value="EKF55548.1"/>
    <property type="molecule type" value="Genomic_DNA"/>
</dbReference>
<organism evidence="1 2">
    <name type="scientific">Galbibacter marinus</name>
    <dbReference type="NCBI Taxonomy" id="555500"/>
    <lineage>
        <taxon>Bacteria</taxon>
        <taxon>Pseudomonadati</taxon>
        <taxon>Bacteroidota</taxon>
        <taxon>Flavobacteriia</taxon>
        <taxon>Flavobacteriales</taxon>
        <taxon>Flavobacteriaceae</taxon>
        <taxon>Galbibacter</taxon>
    </lineage>
</organism>
<gene>
    <name evidence="1" type="ORF">I215_06297</name>
</gene>
<evidence type="ECO:0000313" key="1">
    <source>
        <dbReference type="EMBL" id="EKF55548.1"/>
    </source>
</evidence>
<dbReference type="OrthoDB" id="9815195at2"/>
<reference evidence="1 2" key="1">
    <citation type="journal article" date="2012" name="J. Bacteriol.">
        <title>Genome Sequence of Galbibacter marinum Type Strain ck-I2-15.</title>
        <authorList>
            <person name="Lai Q."/>
            <person name="Li C."/>
            <person name="Shao Z."/>
        </authorList>
    </citation>
    <scope>NUCLEOTIDE SEQUENCE [LARGE SCALE GENOMIC DNA]</scope>
    <source>
        <strain evidence="2">ck-I2-15</strain>
    </source>
</reference>
<comment type="caution">
    <text evidence="1">The sequence shown here is derived from an EMBL/GenBank/DDBJ whole genome shotgun (WGS) entry which is preliminary data.</text>
</comment>
<name>K2P3B3_9FLAO</name>
<dbReference type="RefSeq" id="WP_008991129.1">
    <property type="nucleotide sequence ID" value="NZ_AMSG01000006.1"/>
</dbReference>
<dbReference type="AlphaFoldDB" id="K2P3B3"/>